<feature type="coiled-coil region" evidence="4">
    <location>
        <begin position="229"/>
        <end position="263"/>
    </location>
</feature>
<feature type="coiled-coil region" evidence="4">
    <location>
        <begin position="104"/>
        <end position="187"/>
    </location>
</feature>
<dbReference type="PROSITE" id="PS50089">
    <property type="entry name" value="ZF_RING_2"/>
    <property type="match status" value="1"/>
</dbReference>
<dbReference type="InterPro" id="IPR013083">
    <property type="entry name" value="Znf_RING/FYVE/PHD"/>
</dbReference>
<dbReference type="InterPro" id="IPR037381">
    <property type="entry name" value="RFWD3"/>
</dbReference>
<dbReference type="GO" id="GO:0008270">
    <property type="term" value="F:zinc ion binding"/>
    <property type="evidence" value="ECO:0007669"/>
    <property type="project" value="UniProtKB-KW"/>
</dbReference>
<evidence type="ECO:0000256" key="5">
    <source>
        <dbReference type="SAM" id="MobiDB-lite"/>
    </source>
</evidence>
<dbReference type="InterPro" id="IPR001841">
    <property type="entry name" value="Znf_RING"/>
</dbReference>
<evidence type="ECO:0000259" key="6">
    <source>
        <dbReference type="PROSITE" id="PS50089"/>
    </source>
</evidence>
<dbReference type="AlphaFoldDB" id="R4WR00"/>
<dbReference type="EMBL" id="AK418116">
    <property type="protein sequence ID" value="BAN21331.1"/>
    <property type="molecule type" value="mRNA"/>
</dbReference>
<evidence type="ECO:0000256" key="1">
    <source>
        <dbReference type="ARBA" id="ARBA00022771"/>
    </source>
</evidence>
<dbReference type="CDD" id="cd16454">
    <property type="entry name" value="RING-H2_PA-TM-RING"/>
    <property type="match status" value="1"/>
</dbReference>
<evidence type="ECO:0000256" key="2">
    <source>
        <dbReference type="ARBA" id="ARBA00022833"/>
    </source>
</evidence>
<dbReference type="SMART" id="SM00184">
    <property type="entry name" value="RING"/>
    <property type="match status" value="1"/>
</dbReference>
<evidence type="ECO:0000256" key="4">
    <source>
        <dbReference type="SAM" id="Coils"/>
    </source>
</evidence>
<dbReference type="SUPFAM" id="SSF57850">
    <property type="entry name" value="RING/U-box"/>
    <property type="match status" value="1"/>
</dbReference>
<organism evidence="7">
    <name type="scientific">Riptortus pedestris</name>
    <name type="common">Bean bug</name>
    <dbReference type="NCBI Taxonomy" id="329032"/>
    <lineage>
        <taxon>Eukaryota</taxon>
        <taxon>Metazoa</taxon>
        <taxon>Ecdysozoa</taxon>
        <taxon>Arthropoda</taxon>
        <taxon>Hexapoda</taxon>
        <taxon>Insecta</taxon>
        <taxon>Pterygota</taxon>
        <taxon>Neoptera</taxon>
        <taxon>Paraneoptera</taxon>
        <taxon>Hemiptera</taxon>
        <taxon>Heteroptera</taxon>
        <taxon>Panheteroptera</taxon>
        <taxon>Pentatomomorpha</taxon>
        <taxon>Coreoidea</taxon>
        <taxon>Alydidae</taxon>
        <taxon>Riptortus</taxon>
    </lineage>
</organism>
<dbReference type="GO" id="GO:0004842">
    <property type="term" value="F:ubiquitin-protein transferase activity"/>
    <property type="evidence" value="ECO:0007669"/>
    <property type="project" value="InterPro"/>
</dbReference>
<evidence type="ECO:0000313" key="7">
    <source>
        <dbReference type="EMBL" id="BAN21331.1"/>
    </source>
</evidence>
<dbReference type="PANTHER" id="PTHR16047">
    <property type="entry name" value="RFWD3 PROTEIN"/>
    <property type="match status" value="1"/>
</dbReference>
<proteinExistence type="evidence at transcript level"/>
<reference evidence="7" key="1">
    <citation type="journal article" date="2013" name="PLoS ONE">
        <title>Gene expression in gut symbiotic organ of stinkbug affected by extracellular bacterial symbiont.</title>
        <authorList>
            <person name="Futahashi R."/>
            <person name="Tanaka K."/>
            <person name="Tanahashi M."/>
            <person name="Nikoh N."/>
            <person name="Kikuchi Y."/>
            <person name="Lee B.L."/>
            <person name="Fukatsu T."/>
        </authorList>
    </citation>
    <scope>NUCLEOTIDE SEQUENCE</scope>
    <source>
        <tissue evidence="7">Midgut</tissue>
    </source>
</reference>
<accession>R4WR00</accession>
<protein>
    <submittedName>
        <fullName evidence="7">Unkown protein</fullName>
    </submittedName>
</protein>
<dbReference type="PANTHER" id="PTHR16047:SF7">
    <property type="entry name" value="E3 UBIQUITIN-PROTEIN LIGASE RFWD3"/>
    <property type="match status" value="1"/>
</dbReference>
<keyword evidence="1 3" id="KW-0863">Zinc-finger</keyword>
<feature type="region of interest" description="Disordered" evidence="5">
    <location>
        <begin position="270"/>
        <end position="307"/>
    </location>
</feature>
<feature type="compositionally biased region" description="Basic and acidic residues" evidence="5">
    <location>
        <begin position="297"/>
        <end position="307"/>
    </location>
</feature>
<feature type="domain" description="RING-type" evidence="6">
    <location>
        <begin position="6"/>
        <end position="49"/>
    </location>
</feature>
<dbReference type="GO" id="GO:0036297">
    <property type="term" value="P:interstrand cross-link repair"/>
    <property type="evidence" value="ECO:0007669"/>
    <property type="project" value="InterPro"/>
</dbReference>
<dbReference type="GO" id="GO:0005634">
    <property type="term" value="C:nucleus"/>
    <property type="evidence" value="ECO:0007669"/>
    <property type="project" value="InterPro"/>
</dbReference>
<evidence type="ECO:0000256" key="3">
    <source>
        <dbReference type="PROSITE-ProRule" id="PRU00175"/>
    </source>
</evidence>
<keyword evidence="2" id="KW-0862">Zinc</keyword>
<dbReference type="Gene3D" id="3.30.40.10">
    <property type="entry name" value="Zinc/RING finger domain, C3HC4 (zinc finger)"/>
    <property type="match status" value="1"/>
</dbReference>
<dbReference type="Pfam" id="PF13639">
    <property type="entry name" value="zf-RING_2"/>
    <property type="match status" value="1"/>
</dbReference>
<name>R4WR00_RIPPE</name>
<sequence length="408" mass="46842">MVNFICSICREHLLPSGDEDVYALSCGHVFHDKCIRIWLRGNQTCPGCRHPYRKGGEVKLYFETEDSYLDESVPGVSELKYKYESAVYEIKTLKEKSLIVANEVAKLTHLNEKLRAEIRNSREEREKFRMSILMQTDELKKAVEQRKAQSTLIHNLVKERDNCQLDLAEAKKEIAKLSGVKQILMSNSLDTKDGLFSEFDPTTLQLLLTSFKRDLISTQKNEQILRNQLRMMHAAIKDLDKKKNDLSERLSLKEKVIDVLKQQLTEENVVNRSCDPDSDADHSKFGDFNSNKSGGSPKRDQNRRGRVEEEYRMYNKAQSSPVIDFQVPSTSGTITTTTINIAIPSSSRLKRCSMRDLPTLKRQREENQSSNYDGFGGRSNTAYSHSHIPQLKSGRFVCTQQPLIKRRK</sequence>
<keyword evidence="4" id="KW-0175">Coiled coil</keyword>
<keyword evidence="1 3" id="KW-0479">Metal-binding</keyword>
<dbReference type="GO" id="GO:0016567">
    <property type="term" value="P:protein ubiquitination"/>
    <property type="evidence" value="ECO:0007669"/>
    <property type="project" value="InterPro"/>
</dbReference>